<dbReference type="AlphaFoldDB" id="A0A8J8MKG7"/>
<dbReference type="Proteomes" id="UP000683246">
    <property type="component" value="Chromosome"/>
</dbReference>
<dbReference type="InterPro" id="IPR023010">
    <property type="entry name" value="GcvPA"/>
</dbReference>
<comment type="function">
    <text evidence="1 4">The glycine cleavage system catalyzes the degradation of glycine. The P protein binds the alpha-amino group of glycine through its pyridoxal phosphate cofactor; CO(2) is released and the remaining methylamine moiety is then transferred to the lipoamide cofactor of the H protein.</text>
</comment>
<dbReference type="SUPFAM" id="SSF53383">
    <property type="entry name" value="PLP-dependent transferases"/>
    <property type="match status" value="1"/>
</dbReference>
<evidence type="ECO:0000256" key="2">
    <source>
        <dbReference type="ARBA" id="ARBA00023002"/>
    </source>
</evidence>
<gene>
    <name evidence="4 6" type="primary">gcvPA</name>
    <name evidence="6" type="ORF">HZI73_12900</name>
</gene>
<dbReference type="NCBIfam" id="NF001696">
    <property type="entry name" value="PRK00451.1"/>
    <property type="match status" value="1"/>
</dbReference>
<comment type="catalytic activity">
    <reaction evidence="3 4">
        <text>N(6)-[(R)-lipoyl]-L-lysyl-[glycine-cleavage complex H protein] + glycine + H(+) = N(6)-[(R)-S(8)-aminomethyldihydrolipoyl]-L-lysyl-[glycine-cleavage complex H protein] + CO2</text>
        <dbReference type="Rhea" id="RHEA:24304"/>
        <dbReference type="Rhea" id="RHEA-COMP:10494"/>
        <dbReference type="Rhea" id="RHEA-COMP:10495"/>
        <dbReference type="ChEBI" id="CHEBI:15378"/>
        <dbReference type="ChEBI" id="CHEBI:16526"/>
        <dbReference type="ChEBI" id="CHEBI:57305"/>
        <dbReference type="ChEBI" id="CHEBI:83099"/>
        <dbReference type="ChEBI" id="CHEBI:83143"/>
        <dbReference type="EC" id="1.4.4.2"/>
    </reaction>
</comment>
<organism evidence="6 7">
    <name type="scientific">Vallitalea pronyensis</name>
    <dbReference type="NCBI Taxonomy" id="1348613"/>
    <lineage>
        <taxon>Bacteria</taxon>
        <taxon>Bacillati</taxon>
        <taxon>Bacillota</taxon>
        <taxon>Clostridia</taxon>
        <taxon>Lachnospirales</taxon>
        <taxon>Vallitaleaceae</taxon>
        <taxon>Vallitalea</taxon>
    </lineage>
</organism>
<dbReference type="InterPro" id="IPR015422">
    <property type="entry name" value="PyrdxlP-dep_Trfase_small"/>
</dbReference>
<keyword evidence="7" id="KW-1185">Reference proteome</keyword>
<dbReference type="PANTHER" id="PTHR42806">
    <property type="entry name" value="GLYCINE CLEAVAGE SYSTEM P-PROTEIN"/>
    <property type="match status" value="1"/>
</dbReference>
<dbReference type="CDD" id="cd00613">
    <property type="entry name" value="GDC-P"/>
    <property type="match status" value="1"/>
</dbReference>
<evidence type="ECO:0000259" key="5">
    <source>
        <dbReference type="Pfam" id="PF02347"/>
    </source>
</evidence>
<keyword evidence="2 4" id="KW-0560">Oxidoreductase</keyword>
<dbReference type="InterPro" id="IPR049315">
    <property type="entry name" value="GDC-P_N"/>
</dbReference>
<dbReference type="HAMAP" id="MF_00712">
    <property type="entry name" value="GcvPA"/>
    <property type="match status" value="1"/>
</dbReference>
<dbReference type="GO" id="GO:0009116">
    <property type="term" value="P:nucleoside metabolic process"/>
    <property type="evidence" value="ECO:0007669"/>
    <property type="project" value="InterPro"/>
</dbReference>
<name>A0A8J8MKG7_9FIRM</name>
<dbReference type="GO" id="GO:0004375">
    <property type="term" value="F:glycine dehydrogenase (decarboxylating) activity"/>
    <property type="evidence" value="ECO:0007669"/>
    <property type="project" value="UniProtKB-EC"/>
</dbReference>
<accession>A0A8J8MKG7</accession>
<dbReference type="Pfam" id="PF02347">
    <property type="entry name" value="GDC-P"/>
    <property type="match status" value="1"/>
</dbReference>
<dbReference type="KEGG" id="vpy:HZI73_12900"/>
<dbReference type="InterPro" id="IPR015424">
    <property type="entry name" value="PyrdxlP-dep_Trfase"/>
</dbReference>
<dbReference type="RefSeq" id="WP_212698631.1">
    <property type="nucleotide sequence ID" value="NZ_CP058649.1"/>
</dbReference>
<dbReference type="PIRSF" id="PIRSF006815">
    <property type="entry name" value="GcvPA"/>
    <property type="match status" value="1"/>
</dbReference>
<dbReference type="Gene3D" id="3.90.1150.10">
    <property type="entry name" value="Aspartate Aminotransferase, domain 1"/>
    <property type="match status" value="1"/>
</dbReference>
<dbReference type="GO" id="GO:0019464">
    <property type="term" value="P:glycine decarboxylation via glycine cleavage system"/>
    <property type="evidence" value="ECO:0007669"/>
    <property type="project" value="UniProtKB-UniRule"/>
</dbReference>
<proteinExistence type="inferred from homology"/>
<comment type="subunit">
    <text evidence="4">The glycine cleavage system is composed of four proteins: P, T, L and H. In this organism, the P 'protein' is a heterodimer of two subunits.</text>
</comment>
<evidence type="ECO:0000313" key="7">
    <source>
        <dbReference type="Proteomes" id="UP000683246"/>
    </source>
</evidence>
<evidence type="ECO:0000256" key="4">
    <source>
        <dbReference type="HAMAP-Rule" id="MF_00712"/>
    </source>
</evidence>
<evidence type="ECO:0000256" key="1">
    <source>
        <dbReference type="ARBA" id="ARBA00003788"/>
    </source>
</evidence>
<dbReference type="PANTHER" id="PTHR42806:SF1">
    <property type="entry name" value="GLYCINE DEHYDROGENASE (DECARBOXYLATING)"/>
    <property type="match status" value="1"/>
</dbReference>
<feature type="domain" description="Glycine cleavage system P-protein N-terminal" evidence="5">
    <location>
        <begin position="3"/>
        <end position="443"/>
    </location>
</feature>
<protein>
    <recommendedName>
        <fullName evidence="4">Probable glycine dehydrogenase (decarboxylating) subunit 1</fullName>
        <ecNumber evidence="4">1.4.4.2</ecNumber>
    </recommendedName>
    <alternativeName>
        <fullName evidence="4">Glycine cleavage system P-protein subunit 1</fullName>
    </alternativeName>
    <alternativeName>
        <fullName evidence="4">Glycine decarboxylase subunit 1</fullName>
    </alternativeName>
    <alternativeName>
        <fullName evidence="4">Glycine dehydrogenase (aminomethyl-transferring) subunit 1</fullName>
    </alternativeName>
</protein>
<dbReference type="InterPro" id="IPR020581">
    <property type="entry name" value="GDC_P"/>
</dbReference>
<evidence type="ECO:0000256" key="3">
    <source>
        <dbReference type="ARBA" id="ARBA00049026"/>
    </source>
</evidence>
<evidence type="ECO:0000313" key="6">
    <source>
        <dbReference type="EMBL" id="QUI23131.1"/>
    </source>
</evidence>
<comment type="similarity">
    <text evidence="4">Belongs to the GcvP family. N-terminal subunit subfamily.</text>
</comment>
<dbReference type="InterPro" id="IPR015421">
    <property type="entry name" value="PyrdxlP-dep_Trfase_major"/>
</dbReference>
<dbReference type="EC" id="1.4.4.2" evidence="4"/>
<sequence>MQSYLPHTKEDIASMLSTIGVNCLEDLFEDIPESIRLNKRLQLHSPMSELEVSKKMKELSGRNLGVEDLVCFLGAGAYDHYIPSIIHHLTSRSEFYTAYTPYQPEISQGTLQVIFEYQSMMCELTGMDVSNASLYDGATAAAEGAFMACASTRRDKIAVSKTVNPQVRKVLKTYMAYKDIELIEIEEAHGVTDIQDLRTKMNKEVAGVIIQSPNFFGIIEDVTEVETITHDVKGLLMLHVDPISLAILKSPGDCGADIVVGEGQGLGNPLNYGGPYLGFIACTKKLMRKLPGRIVGETEDIEGKRGFVLTLQAREQHIRREKATSNITSNQALNALAAAIYLTTLGKEGLKEVANLCLQKAHYAAKKITALDGYKLQFDQPFFKEFVVTSDTEIAKVNDTLLQVGVLGGYELDKAYDTYKQSMLLCVTEKRTKQQIDQLAHVLEEMNDERV</sequence>
<dbReference type="EMBL" id="CP058649">
    <property type="protein sequence ID" value="QUI23131.1"/>
    <property type="molecule type" value="Genomic_DNA"/>
</dbReference>
<reference evidence="6" key="1">
    <citation type="submission" date="2020-07" db="EMBL/GenBank/DDBJ databases">
        <title>Vallitalea pronyensis genome.</title>
        <authorList>
            <person name="Postec A."/>
        </authorList>
    </citation>
    <scope>NUCLEOTIDE SEQUENCE</scope>
    <source>
        <strain evidence="6">FatNI3</strain>
    </source>
</reference>
<dbReference type="Gene3D" id="3.40.640.10">
    <property type="entry name" value="Type I PLP-dependent aspartate aminotransferase-like (Major domain)"/>
    <property type="match status" value="1"/>
</dbReference>